<dbReference type="AlphaFoldDB" id="A0ABD7V6G6"/>
<dbReference type="CDD" id="cd07812">
    <property type="entry name" value="SRPBCC"/>
    <property type="match status" value="1"/>
</dbReference>
<name>A0ABD7V6G6_9ACTN</name>
<protein>
    <submittedName>
        <fullName evidence="1">Toxin Rv0910/MT0934</fullName>
    </submittedName>
</protein>
<evidence type="ECO:0000313" key="2">
    <source>
        <dbReference type="Proteomes" id="UP000360750"/>
    </source>
</evidence>
<organism evidence="1 2">
    <name type="scientific">Gordonia paraffinivorans</name>
    <dbReference type="NCBI Taxonomy" id="175628"/>
    <lineage>
        <taxon>Bacteria</taxon>
        <taxon>Bacillati</taxon>
        <taxon>Actinomycetota</taxon>
        <taxon>Actinomycetes</taxon>
        <taxon>Mycobacteriales</taxon>
        <taxon>Gordoniaceae</taxon>
        <taxon>Gordonia</taxon>
    </lineage>
</organism>
<comment type="caution">
    <text evidence="1">The sequence shown here is derived from an EMBL/GenBank/DDBJ whole genome shotgun (WGS) entry which is preliminary data.</text>
</comment>
<accession>A0ABD7V6G6</accession>
<dbReference type="EMBL" id="CAACYD010000007">
    <property type="protein sequence ID" value="VFA90003.1"/>
    <property type="molecule type" value="Genomic_DNA"/>
</dbReference>
<dbReference type="SUPFAM" id="SSF55961">
    <property type="entry name" value="Bet v1-like"/>
    <property type="match status" value="1"/>
</dbReference>
<sequence length="145" mass="15762">MAKTSNSIEIGLSPEDTWAGLTDLSRYPEWLVILEGWNGPIPTSAELRKGTKVSSIFDINGFHWKFDWVVEKLDHASHVRLKGKAKAGIKAKLDLGVAPTAKGTEVTFTVDLGGLPLIGPVGKAVAEMVSGDLTKSLQQFREVFE</sequence>
<dbReference type="InterPro" id="IPR019587">
    <property type="entry name" value="Polyketide_cyclase/dehydratase"/>
</dbReference>
<dbReference type="GeneID" id="60751552"/>
<dbReference type="Proteomes" id="UP000360750">
    <property type="component" value="Unassembled WGS sequence"/>
</dbReference>
<reference evidence="1 2" key="1">
    <citation type="submission" date="2019-02" db="EMBL/GenBank/DDBJ databases">
        <authorList>
            <consortium name="Pathogen Informatics"/>
        </authorList>
    </citation>
    <scope>NUCLEOTIDE SEQUENCE [LARGE SCALE GENOMIC DNA]</scope>
    <source>
        <strain evidence="1 2">3012STDY6756503</strain>
    </source>
</reference>
<gene>
    <name evidence="1" type="ORF">NCTC8139_03581</name>
</gene>
<evidence type="ECO:0000313" key="1">
    <source>
        <dbReference type="EMBL" id="VFA90003.1"/>
    </source>
</evidence>
<dbReference type="Gene3D" id="3.30.530.20">
    <property type="match status" value="1"/>
</dbReference>
<dbReference type="Pfam" id="PF10604">
    <property type="entry name" value="Polyketide_cyc2"/>
    <property type="match status" value="1"/>
</dbReference>
<proteinExistence type="predicted"/>
<dbReference type="RefSeq" id="WP_006898805.1">
    <property type="nucleotide sequence ID" value="NZ_CAACYD010000007.1"/>
</dbReference>
<dbReference type="InterPro" id="IPR023393">
    <property type="entry name" value="START-like_dom_sf"/>
</dbReference>